<dbReference type="EMBL" id="LUGG01000020">
    <property type="protein sequence ID" value="OBZ68378.1"/>
    <property type="molecule type" value="Genomic_DNA"/>
</dbReference>
<keyword evidence="7" id="KW-0472">Membrane</keyword>
<keyword evidence="5" id="KW-0653">Protein transport</keyword>
<dbReference type="PANTHER" id="PTHR21311">
    <property type="entry name" value="CONSERVED OLIGOMERIC GOLGI COMPLEX COMPONENT 8"/>
    <property type="match status" value="1"/>
</dbReference>
<proteinExistence type="inferred from homology"/>
<name>A0A1C7LV56_GRIFR</name>
<organism evidence="9 10">
    <name type="scientific">Grifola frondosa</name>
    <name type="common">Maitake</name>
    <name type="synonym">Polyporus frondosus</name>
    <dbReference type="NCBI Taxonomy" id="5627"/>
    <lineage>
        <taxon>Eukaryota</taxon>
        <taxon>Fungi</taxon>
        <taxon>Dikarya</taxon>
        <taxon>Basidiomycota</taxon>
        <taxon>Agaricomycotina</taxon>
        <taxon>Agaricomycetes</taxon>
        <taxon>Polyporales</taxon>
        <taxon>Grifolaceae</taxon>
        <taxon>Grifola</taxon>
    </lineage>
</organism>
<evidence type="ECO:0000256" key="4">
    <source>
        <dbReference type="ARBA" id="ARBA00022448"/>
    </source>
</evidence>
<evidence type="ECO:0000256" key="3">
    <source>
        <dbReference type="ARBA" id="ARBA00020983"/>
    </source>
</evidence>
<dbReference type="GO" id="GO:0017119">
    <property type="term" value="C:Golgi transport complex"/>
    <property type="evidence" value="ECO:0007669"/>
    <property type="project" value="InterPro"/>
</dbReference>
<accession>A0A1C7LV56</accession>
<dbReference type="InterPro" id="IPR007255">
    <property type="entry name" value="COG8"/>
</dbReference>
<evidence type="ECO:0000313" key="10">
    <source>
        <dbReference type="Proteomes" id="UP000092993"/>
    </source>
</evidence>
<dbReference type="Proteomes" id="UP000092993">
    <property type="component" value="Unassembled WGS sequence"/>
</dbReference>
<dbReference type="STRING" id="5627.A0A1C7LV56"/>
<comment type="subcellular location">
    <subcellularLocation>
        <location evidence="1">Golgi apparatus membrane</location>
        <topology evidence="1">Peripheral membrane protein</topology>
    </subcellularLocation>
</comment>
<keyword evidence="10" id="KW-1185">Reference proteome</keyword>
<evidence type="ECO:0000256" key="8">
    <source>
        <dbReference type="ARBA" id="ARBA00031347"/>
    </source>
</evidence>
<dbReference type="OMA" id="WETWPSS"/>
<sequence>MSVLDEIPTLTTILASDNTLSPSVFASEDVSAYIAHLTSLPLSELESEPTVLASSSAQLTNALTTLCYTSYPTFLSLHSTTATLTSSLSSLSSSLDSLMESLPALEMSTRKFAQETRDIQKDRRKASLVLEHHDKLYDVLSLPLLLDSCVRNHNYTDALLLSNHAASLARRFPSNPVIQSVKAECDARVQSMLAQLLHVLSEQAKLPALFRAVGFLRKMDVLTEDELALAFLTGRATYLDGALRTVEGEKKGLDVDGSVEREREAQARFLKRYIDAWREGVYDVVTQYAAIFLDRPAPGCMPSQLHILLTAFTTLRVHTLLTLLRETLPLVADPALLNSLLTQLTYCANSFARVGMDFKALLSPVFVDAVQIGISKELDAATDSWCAVLTSSRDKSRSRGSISARAKPSQFLLAPSAATSPPVPSSAQLVALVSAPAHVPPPVLASYPPLAIYTNAVLSTFNSLRMLAPVELLPTLLTTLDASIARGAGALLAFARTREWARNAGEEETRKEEEAVRAAVAVFVQVFVPFVRRALVEGVYGAQMEEAGATSGVEVSELEEWLDLK</sequence>
<gene>
    <name evidence="9" type="primary">COG8</name>
    <name evidence="9" type="ORF">A0H81_11433</name>
</gene>
<evidence type="ECO:0000256" key="2">
    <source>
        <dbReference type="ARBA" id="ARBA00006419"/>
    </source>
</evidence>
<protein>
    <recommendedName>
        <fullName evidence="3">Conserved oligomeric Golgi complex subunit 8</fullName>
    </recommendedName>
    <alternativeName>
        <fullName evidence="8">Component of oligomeric Golgi complex 8</fullName>
    </alternativeName>
</protein>
<dbReference type="PANTHER" id="PTHR21311:SF0">
    <property type="entry name" value="CONSERVED OLIGOMERIC GOLGI COMPLEX SUBUNIT 8"/>
    <property type="match status" value="1"/>
</dbReference>
<evidence type="ECO:0000256" key="5">
    <source>
        <dbReference type="ARBA" id="ARBA00022927"/>
    </source>
</evidence>
<dbReference type="SUPFAM" id="SSF74788">
    <property type="entry name" value="Cullin repeat-like"/>
    <property type="match status" value="1"/>
</dbReference>
<dbReference type="OrthoDB" id="1661054at2759"/>
<dbReference type="GO" id="GO:0006891">
    <property type="term" value="P:intra-Golgi vesicle-mediated transport"/>
    <property type="evidence" value="ECO:0007669"/>
    <property type="project" value="TreeGrafter"/>
</dbReference>
<evidence type="ECO:0000313" key="9">
    <source>
        <dbReference type="EMBL" id="OBZ68378.1"/>
    </source>
</evidence>
<keyword evidence="6" id="KW-0333">Golgi apparatus</keyword>
<dbReference type="Pfam" id="PF04124">
    <property type="entry name" value="Dor1"/>
    <property type="match status" value="1"/>
</dbReference>
<evidence type="ECO:0000256" key="7">
    <source>
        <dbReference type="ARBA" id="ARBA00023136"/>
    </source>
</evidence>
<dbReference type="GO" id="GO:0000139">
    <property type="term" value="C:Golgi membrane"/>
    <property type="evidence" value="ECO:0007669"/>
    <property type="project" value="UniProtKB-SubCell"/>
</dbReference>
<evidence type="ECO:0000256" key="1">
    <source>
        <dbReference type="ARBA" id="ARBA00004395"/>
    </source>
</evidence>
<reference evidence="9 10" key="1">
    <citation type="submission" date="2016-03" db="EMBL/GenBank/DDBJ databases">
        <title>Whole genome sequencing of Grifola frondosa 9006-11.</title>
        <authorList>
            <person name="Min B."/>
            <person name="Park H."/>
            <person name="Kim J.-G."/>
            <person name="Cho H."/>
            <person name="Oh Y.-L."/>
            <person name="Kong W.-S."/>
            <person name="Choi I.-G."/>
        </authorList>
    </citation>
    <scope>NUCLEOTIDE SEQUENCE [LARGE SCALE GENOMIC DNA]</scope>
    <source>
        <strain evidence="9 10">9006-11</strain>
    </source>
</reference>
<dbReference type="AlphaFoldDB" id="A0A1C7LV56"/>
<comment type="similarity">
    <text evidence="2">Belongs to the COG8 family.</text>
</comment>
<keyword evidence="4" id="KW-0813">Transport</keyword>
<evidence type="ECO:0000256" key="6">
    <source>
        <dbReference type="ARBA" id="ARBA00023034"/>
    </source>
</evidence>
<dbReference type="GO" id="GO:0015031">
    <property type="term" value="P:protein transport"/>
    <property type="evidence" value="ECO:0007669"/>
    <property type="project" value="UniProtKB-KW"/>
</dbReference>
<dbReference type="InterPro" id="IPR016159">
    <property type="entry name" value="Cullin_repeat-like_dom_sf"/>
</dbReference>
<comment type="caution">
    <text evidence="9">The sequence shown here is derived from an EMBL/GenBank/DDBJ whole genome shotgun (WGS) entry which is preliminary data.</text>
</comment>